<keyword evidence="5" id="KW-0375">Hydrogen ion transport</keyword>
<name>Q93UD7_CARRU</name>
<dbReference type="AlphaFoldDB" id="Q93UD7"/>
<dbReference type="EMBL" id="AF267200">
    <property type="protein sequence ID" value="AAK55857.1"/>
    <property type="molecule type" value="Genomic_DNA"/>
</dbReference>
<evidence type="ECO:0000256" key="5">
    <source>
        <dbReference type="ARBA" id="ARBA00022781"/>
    </source>
</evidence>
<evidence type="ECO:0000256" key="3">
    <source>
        <dbReference type="ARBA" id="ARBA00007681"/>
    </source>
</evidence>
<keyword evidence="4" id="KW-0813">Transport</keyword>
<keyword evidence="8" id="KW-0139">CF(1)</keyword>
<comment type="subcellular location">
    <subcellularLocation>
        <location evidence="2">Membrane</location>
        <topology evidence="2">Peripheral membrane protein</topology>
    </subcellularLocation>
</comment>
<evidence type="ECO:0000256" key="4">
    <source>
        <dbReference type="ARBA" id="ARBA00022448"/>
    </source>
</evidence>
<evidence type="ECO:0000256" key="2">
    <source>
        <dbReference type="ARBA" id="ARBA00004170"/>
    </source>
</evidence>
<comment type="similarity">
    <text evidence="3">Belongs to the ATPase gamma chain family.</text>
</comment>
<keyword evidence="9" id="KW-0066">ATP synthesis</keyword>
<dbReference type="GO" id="GO:0046933">
    <property type="term" value="F:proton-transporting ATP synthase activity, rotational mechanism"/>
    <property type="evidence" value="ECO:0007669"/>
    <property type="project" value="InterPro"/>
</dbReference>
<protein>
    <submittedName>
        <fullName evidence="10">ATP synthase gamma subunit</fullName>
    </submittedName>
</protein>
<evidence type="ECO:0000256" key="7">
    <source>
        <dbReference type="ARBA" id="ARBA00023136"/>
    </source>
</evidence>
<dbReference type="InterPro" id="IPR035968">
    <property type="entry name" value="ATP_synth_F1_ATPase_gsu"/>
</dbReference>
<dbReference type="Gene3D" id="1.10.287.80">
    <property type="entry name" value="ATP synthase, gamma subunit, helix hairpin domain"/>
    <property type="match status" value="1"/>
</dbReference>
<dbReference type="SUPFAM" id="SSF52943">
    <property type="entry name" value="ATP synthase (F1-ATPase), gamma subunit"/>
    <property type="match status" value="1"/>
</dbReference>
<sequence length="248" mass="30280">MNIRDIKYKINILFNINKLTNTMSMISFSKLTKFDKNYKILNNLYLETKNIFLEIYNYKKKKNFCIILITTNKGYCGNINNEIYKNFFKLIKNNNNLDIILIGKKGIDFFSKKNIFFKNKFFFNEKDNIIFNEKNLQDLKQYENIFFLSTKFINNEFKTIKTNFYEKKKKNFFEKFLNFNEIFSKYFNYTFKYLYNQNYLCELKLRMITMKSAADNSKKIIKFMHILKNKIRQYKVTQEMLEIINGIL</sequence>
<dbReference type="PRINTS" id="PR00126">
    <property type="entry name" value="ATPASEGAMMA"/>
</dbReference>
<dbReference type="Pfam" id="PF00231">
    <property type="entry name" value="ATP-synt"/>
    <property type="match status" value="1"/>
</dbReference>
<evidence type="ECO:0000313" key="10">
    <source>
        <dbReference type="EMBL" id="AAK55857.1"/>
    </source>
</evidence>
<comment type="function">
    <text evidence="1">Produces ATP from ADP in the presence of a proton gradient across the membrane. The gamma chain is believed to be important in regulating ATPase activity and the flow of protons through the CF(0) complex.</text>
</comment>
<evidence type="ECO:0000256" key="6">
    <source>
        <dbReference type="ARBA" id="ARBA00023065"/>
    </source>
</evidence>
<keyword evidence="7" id="KW-0472">Membrane</keyword>
<dbReference type="GO" id="GO:0045259">
    <property type="term" value="C:proton-transporting ATP synthase complex"/>
    <property type="evidence" value="ECO:0007669"/>
    <property type="project" value="UniProtKB-KW"/>
</dbReference>
<organism evidence="10">
    <name type="scientific">Carsonella ruddii</name>
    <dbReference type="NCBI Taxonomy" id="114186"/>
    <lineage>
        <taxon>Bacteria</taxon>
        <taxon>Pseudomonadati</taxon>
        <taxon>Pseudomonadota</taxon>
        <taxon>Gammaproteobacteria</taxon>
        <taxon>Oceanospirillales</taxon>
        <taxon>Halomonadaceae</taxon>
        <taxon>Zymobacter group</taxon>
        <taxon>Candidatus Carsonella</taxon>
    </lineage>
</organism>
<keyword evidence="6" id="KW-0406">Ion transport</keyword>
<gene>
    <name evidence="10" type="primary">atpG</name>
</gene>
<reference evidence="10" key="1">
    <citation type="journal article" date="2001" name="Curr. Microbiol.">
        <title>Phylogenetic analysis of vertically transmitted psyllid endosymbionts (Candidatus Carsonella ruddii) based on atpAGD and rpoC: comparisons with 16S-23S rDNA-derived phylogeny.</title>
        <authorList>
            <person name="Thao M.L."/>
            <person name="Clark M.A."/>
            <person name="Burckhardt D.H."/>
            <person name="Moran N.A."/>
            <person name="Baumann P."/>
        </authorList>
    </citation>
    <scope>NUCLEOTIDE SEQUENCE</scope>
</reference>
<dbReference type="Gene3D" id="3.40.1380.10">
    <property type="match status" value="1"/>
</dbReference>
<evidence type="ECO:0000256" key="1">
    <source>
        <dbReference type="ARBA" id="ARBA00003456"/>
    </source>
</evidence>
<dbReference type="InterPro" id="IPR000131">
    <property type="entry name" value="ATP_synth_F1_gsu"/>
</dbReference>
<evidence type="ECO:0000256" key="8">
    <source>
        <dbReference type="ARBA" id="ARBA00023196"/>
    </source>
</evidence>
<accession>Q93UD7</accession>
<evidence type="ECO:0000256" key="9">
    <source>
        <dbReference type="ARBA" id="ARBA00023310"/>
    </source>
</evidence>
<proteinExistence type="inferred from homology"/>